<name>A0AAV4K0N1_9GAST</name>
<dbReference type="Proteomes" id="UP000762676">
    <property type="component" value="Unassembled WGS sequence"/>
</dbReference>
<dbReference type="AlphaFoldDB" id="A0AAV4K0N1"/>
<protein>
    <submittedName>
        <fullName evidence="1">Uncharacterized protein</fullName>
    </submittedName>
</protein>
<reference evidence="1 2" key="1">
    <citation type="journal article" date="2021" name="Elife">
        <title>Chloroplast acquisition without the gene transfer in kleptoplastic sea slugs, Plakobranchus ocellatus.</title>
        <authorList>
            <person name="Maeda T."/>
            <person name="Takahashi S."/>
            <person name="Yoshida T."/>
            <person name="Shimamura S."/>
            <person name="Takaki Y."/>
            <person name="Nagai Y."/>
            <person name="Toyoda A."/>
            <person name="Suzuki Y."/>
            <person name="Arimoto A."/>
            <person name="Ishii H."/>
            <person name="Satoh N."/>
            <person name="Nishiyama T."/>
            <person name="Hasebe M."/>
            <person name="Maruyama T."/>
            <person name="Minagawa J."/>
            <person name="Obokata J."/>
            <person name="Shigenobu S."/>
        </authorList>
    </citation>
    <scope>NUCLEOTIDE SEQUENCE [LARGE SCALE GENOMIC DNA]</scope>
</reference>
<keyword evidence="2" id="KW-1185">Reference proteome</keyword>
<organism evidence="1 2">
    <name type="scientific">Elysia marginata</name>
    <dbReference type="NCBI Taxonomy" id="1093978"/>
    <lineage>
        <taxon>Eukaryota</taxon>
        <taxon>Metazoa</taxon>
        <taxon>Spiralia</taxon>
        <taxon>Lophotrochozoa</taxon>
        <taxon>Mollusca</taxon>
        <taxon>Gastropoda</taxon>
        <taxon>Heterobranchia</taxon>
        <taxon>Euthyneura</taxon>
        <taxon>Panpulmonata</taxon>
        <taxon>Sacoglossa</taxon>
        <taxon>Placobranchoidea</taxon>
        <taxon>Plakobranchidae</taxon>
        <taxon>Elysia</taxon>
    </lineage>
</organism>
<accession>A0AAV4K0N1</accession>
<evidence type="ECO:0000313" key="2">
    <source>
        <dbReference type="Proteomes" id="UP000762676"/>
    </source>
</evidence>
<sequence length="103" mass="11869">MHFSPACEHLQFMHLDLHRQWINSLQELAASGRRVHIGFHFSGDVHPHRPGDGRSQDFDVNLPQWNLACRIDLLIPFPSIHFPVPGCLKLSRLSSRCEIHQTI</sequence>
<dbReference type="EMBL" id="BMAT01010609">
    <property type="protein sequence ID" value="GFS28045.1"/>
    <property type="molecule type" value="Genomic_DNA"/>
</dbReference>
<evidence type="ECO:0000313" key="1">
    <source>
        <dbReference type="EMBL" id="GFS28045.1"/>
    </source>
</evidence>
<gene>
    <name evidence="1" type="ORF">ElyMa_005330000</name>
</gene>
<proteinExistence type="predicted"/>
<comment type="caution">
    <text evidence="1">The sequence shown here is derived from an EMBL/GenBank/DDBJ whole genome shotgun (WGS) entry which is preliminary data.</text>
</comment>